<dbReference type="EMBL" id="VXIV02002917">
    <property type="protein sequence ID" value="KAF6022022.1"/>
    <property type="molecule type" value="Genomic_DNA"/>
</dbReference>
<dbReference type="PROSITE" id="PS51715">
    <property type="entry name" value="G_GB1_RHD3"/>
    <property type="match status" value="1"/>
</dbReference>
<dbReference type="InterPro" id="IPR027417">
    <property type="entry name" value="P-loop_NTPase"/>
</dbReference>
<dbReference type="InterPro" id="IPR030386">
    <property type="entry name" value="G_GB1_RHD3_dom"/>
</dbReference>
<dbReference type="Proteomes" id="UP000593567">
    <property type="component" value="Unassembled WGS sequence"/>
</dbReference>
<evidence type="ECO:0000259" key="4">
    <source>
        <dbReference type="PROSITE" id="PS51715"/>
    </source>
</evidence>
<comment type="similarity">
    <text evidence="3">Belongs to the TRAFAC class dynamin-like GTPase superfamily. GB1/RHD3 GTPase family.</text>
</comment>
<feature type="domain" description="GB1/RHD3-type G" evidence="4">
    <location>
        <begin position="54"/>
        <end position="89"/>
    </location>
</feature>
<dbReference type="OrthoDB" id="7788754at2759"/>
<dbReference type="Gene3D" id="3.40.50.300">
    <property type="entry name" value="P-loop containing nucleotide triphosphate hydrolases"/>
    <property type="match status" value="1"/>
</dbReference>
<comment type="caution">
    <text evidence="5">The sequence shown here is derived from an EMBL/GenBank/DDBJ whole genome shotgun (WGS) entry which is preliminary data.</text>
</comment>
<evidence type="ECO:0000313" key="6">
    <source>
        <dbReference type="Proteomes" id="UP000593567"/>
    </source>
</evidence>
<protein>
    <recommendedName>
        <fullName evidence="4">GB1/RHD3-type G domain-containing protein</fullName>
    </recommendedName>
</protein>
<sequence>MDHFNFGFRKVTSAAFHHSSSNPNQHRAIQIVDFKSGKRPALNAEAIKATIKGNLPTVVVTIGGVARSGKSFLLNLLVSILTYMEEVKL</sequence>
<proteinExistence type="inferred from homology"/>
<name>A0A7J7J787_BUGNE</name>
<reference evidence="5" key="1">
    <citation type="submission" date="2020-06" db="EMBL/GenBank/DDBJ databases">
        <title>Draft genome of Bugula neritina, a colonial animal packing powerful symbionts and potential medicines.</title>
        <authorList>
            <person name="Rayko M."/>
        </authorList>
    </citation>
    <scope>NUCLEOTIDE SEQUENCE [LARGE SCALE GENOMIC DNA]</scope>
    <source>
        <strain evidence="5">Kwan_BN1</strain>
    </source>
</reference>
<evidence type="ECO:0000313" key="5">
    <source>
        <dbReference type="EMBL" id="KAF6022022.1"/>
    </source>
</evidence>
<evidence type="ECO:0000256" key="3">
    <source>
        <dbReference type="PROSITE-ProRule" id="PRU01052"/>
    </source>
</evidence>
<accession>A0A7J7J787</accession>
<dbReference type="GO" id="GO:0003924">
    <property type="term" value="F:GTPase activity"/>
    <property type="evidence" value="ECO:0007669"/>
    <property type="project" value="InterPro"/>
</dbReference>
<dbReference type="InterPro" id="IPR015894">
    <property type="entry name" value="Guanylate-bd_N"/>
</dbReference>
<organism evidence="5 6">
    <name type="scientific">Bugula neritina</name>
    <name type="common">Brown bryozoan</name>
    <name type="synonym">Sertularia neritina</name>
    <dbReference type="NCBI Taxonomy" id="10212"/>
    <lineage>
        <taxon>Eukaryota</taxon>
        <taxon>Metazoa</taxon>
        <taxon>Spiralia</taxon>
        <taxon>Lophotrochozoa</taxon>
        <taxon>Bryozoa</taxon>
        <taxon>Gymnolaemata</taxon>
        <taxon>Cheilostomatida</taxon>
        <taxon>Flustrina</taxon>
        <taxon>Buguloidea</taxon>
        <taxon>Bugulidae</taxon>
        <taxon>Bugula</taxon>
    </lineage>
</organism>
<evidence type="ECO:0000256" key="1">
    <source>
        <dbReference type="ARBA" id="ARBA00022741"/>
    </source>
</evidence>
<keyword evidence="6" id="KW-1185">Reference proteome</keyword>
<keyword evidence="1" id="KW-0547">Nucleotide-binding</keyword>
<gene>
    <name evidence="5" type="ORF">EB796_019669</name>
</gene>
<keyword evidence="2" id="KW-0342">GTP-binding</keyword>
<evidence type="ECO:0000256" key="2">
    <source>
        <dbReference type="ARBA" id="ARBA00023134"/>
    </source>
</evidence>
<dbReference type="GO" id="GO:0005525">
    <property type="term" value="F:GTP binding"/>
    <property type="evidence" value="ECO:0007669"/>
    <property type="project" value="UniProtKB-KW"/>
</dbReference>
<dbReference type="Pfam" id="PF02263">
    <property type="entry name" value="GBP"/>
    <property type="match status" value="1"/>
</dbReference>
<dbReference type="AlphaFoldDB" id="A0A7J7J787"/>